<dbReference type="SMART" id="SM00020">
    <property type="entry name" value="Tryp_SPc"/>
    <property type="match status" value="1"/>
</dbReference>
<keyword evidence="5" id="KW-1185">Reference proteome</keyword>
<comment type="similarity">
    <text evidence="2">Belongs to the peptidase S1 family. CLIP subfamily.</text>
</comment>
<dbReference type="GO" id="GO:0006508">
    <property type="term" value="P:proteolysis"/>
    <property type="evidence" value="ECO:0007669"/>
    <property type="project" value="InterPro"/>
</dbReference>
<feature type="domain" description="Peptidase S1" evidence="4">
    <location>
        <begin position="26"/>
        <end position="291"/>
    </location>
</feature>
<keyword evidence="1" id="KW-1015">Disulfide bond</keyword>
<dbReference type="OrthoDB" id="7840639at2759"/>
<dbReference type="AlphaFoldDB" id="A0A9C6WLB1"/>
<feature type="chain" id="PRO_5039065611" evidence="3">
    <location>
        <begin position="30"/>
        <end position="291"/>
    </location>
</feature>
<dbReference type="Gene3D" id="2.40.10.10">
    <property type="entry name" value="Trypsin-like serine proteases"/>
    <property type="match status" value="1"/>
</dbReference>
<dbReference type="GO" id="GO:0004252">
    <property type="term" value="F:serine-type endopeptidase activity"/>
    <property type="evidence" value="ECO:0007669"/>
    <property type="project" value="InterPro"/>
</dbReference>
<accession>A0A9C6WLB1</accession>
<evidence type="ECO:0000256" key="1">
    <source>
        <dbReference type="ARBA" id="ARBA00023157"/>
    </source>
</evidence>
<dbReference type="InterPro" id="IPR001254">
    <property type="entry name" value="Trypsin_dom"/>
</dbReference>
<dbReference type="RefSeq" id="XP_051863592.1">
    <property type="nucleotide sequence ID" value="XM_052007632.1"/>
</dbReference>
<protein>
    <submittedName>
        <fullName evidence="6">Uncharacterized protein LOC127566087</fullName>
    </submittedName>
</protein>
<evidence type="ECO:0000313" key="5">
    <source>
        <dbReference type="Proteomes" id="UP000515160"/>
    </source>
</evidence>
<dbReference type="PROSITE" id="PS50240">
    <property type="entry name" value="TRYPSIN_DOM"/>
    <property type="match status" value="1"/>
</dbReference>
<dbReference type="Proteomes" id="UP000515160">
    <property type="component" value="Chromosome 2R"/>
</dbReference>
<evidence type="ECO:0000259" key="4">
    <source>
        <dbReference type="PROSITE" id="PS50240"/>
    </source>
</evidence>
<dbReference type="InterPro" id="IPR043504">
    <property type="entry name" value="Peptidase_S1_PA_chymotrypsin"/>
</dbReference>
<feature type="signal peptide" evidence="3">
    <location>
        <begin position="1"/>
        <end position="29"/>
    </location>
</feature>
<evidence type="ECO:0000256" key="2">
    <source>
        <dbReference type="ARBA" id="ARBA00024195"/>
    </source>
</evidence>
<dbReference type="PANTHER" id="PTHR24256">
    <property type="entry name" value="TRYPTASE-RELATED"/>
    <property type="match status" value="1"/>
</dbReference>
<gene>
    <name evidence="6" type="primary">LOC127566087</name>
</gene>
<organism evidence="5 6">
    <name type="scientific">Drosophila albomicans</name>
    <name type="common">Fruit fly</name>
    <dbReference type="NCBI Taxonomy" id="7291"/>
    <lineage>
        <taxon>Eukaryota</taxon>
        <taxon>Metazoa</taxon>
        <taxon>Ecdysozoa</taxon>
        <taxon>Arthropoda</taxon>
        <taxon>Hexapoda</taxon>
        <taxon>Insecta</taxon>
        <taxon>Pterygota</taxon>
        <taxon>Neoptera</taxon>
        <taxon>Endopterygota</taxon>
        <taxon>Diptera</taxon>
        <taxon>Brachycera</taxon>
        <taxon>Muscomorpha</taxon>
        <taxon>Ephydroidea</taxon>
        <taxon>Drosophilidae</taxon>
        <taxon>Drosophila</taxon>
    </lineage>
</organism>
<dbReference type="InterPro" id="IPR051487">
    <property type="entry name" value="Ser/Thr_Proteases_Immune/Dev"/>
</dbReference>
<proteinExistence type="inferred from homology"/>
<sequence>MRKVNAAAMGKLVVVVVVFIGALLSVAAGQEFKCGNLEERLLFQKDEESTEPAENPWMGILYQLKGHLFENTRCSVVIVSETHVLTTAKCVRRFNDRPELAAVRLGIWNETHTVGEEYICNVKGFCVPGPVQHSVSQIKVLPQADKDTGDNDLALLKLTDRIKYTAYKQPLCLQPNVELKSMIGHNFHFTGFEHSHYSKGKGTAYTLSREYCTELSKASSPRPENQFCGYPTKRTKFYEGAAMMGMNVENGVPRSYYLAGLLSEVVVQGSTTVFGFQDVRPWRSWLIENSR</sequence>
<dbReference type="SUPFAM" id="SSF50494">
    <property type="entry name" value="Trypsin-like serine proteases"/>
    <property type="match status" value="1"/>
</dbReference>
<reference evidence="6" key="1">
    <citation type="submission" date="2025-08" db="UniProtKB">
        <authorList>
            <consortium name="RefSeq"/>
        </authorList>
    </citation>
    <scope>IDENTIFICATION</scope>
    <source>
        <strain evidence="6">15112-1751.03</strain>
        <tissue evidence="6">Whole Adult</tissue>
    </source>
</reference>
<dbReference type="InterPro" id="IPR009003">
    <property type="entry name" value="Peptidase_S1_PA"/>
</dbReference>
<keyword evidence="3" id="KW-0732">Signal</keyword>
<name>A0A9C6WLB1_DROAB</name>
<dbReference type="Pfam" id="PF00089">
    <property type="entry name" value="Trypsin"/>
    <property type="match status" value="1"/>
</dbReference>
<dbReference type="GeneID" id="127566087"/>
<evidence type="ECO:0000256" key="3">
    <source>
        <dbReference type="SAM" id="SignalP"/>
    </source>
</evidence>
<evidence type="ECO:0000313" key="6">
    <source>
        <dbReference type="RefSeq" id="XP_051863592.1"/>
    </source>
</evidence>